<name>A0A939BUF9_9ACTN</name>
<evidence type="ECO:0000313" key="6">
    <source>
        <dbReference type="EMBL" id="MBM9461634.1"/>
    </source>
</evidence>
<dbReference type="PRINTS" id="PR00133">
    <property type="entry name" value="GLHYDRLASE3"/>
</dbReference>
<evidence type="ECO:0000256" key="3">
    <source>
        <dbReference type="SAM" id="MobiDB-lite"/>
    </source>
</evidence>
<dbReference type="InterPro" id="IPR013783">
    <property type="entry name" value="Ig-like_fold"/>
</dbReference>
<evidence type="ECO:0000259" key="5">
    <source>
        <dbReference type="SMART" id="SM01217"/>
    </source>
</evidence>
<dbReference type="Pfam" id="PF14310">
    <property type="entry name" value="Fn3-like"/>
    <property type="match status" value="1"/>
</dbReference>
<dbReference type="Pfam" id="PF00933">
    <property type="entry name" value="Glyco_hydro_3"/>
    <property type="match status" value="1"/>
</dbReference>
<dbReference type="EMBL" id="JAERTX010000020">
    <property type="protein sequence ID" value="MBM9461634.1"/>
    <property type="molecule type" value="Genomic_DNA"/>
</dbReference>
<dbReference type="Proteomes" id="UP000663791">
    <property type="component" value="Unassembled WGS sequence"/>
</dbReference>
<dbReference type="AlphaFoldDB" id="A0A939BUF9"/>
<dbReference type="PANTHER" id="PTHR42715">
    <property type="entry name" value="BETA-GLUCOSIDASE"/>
    <property type="match status" value="1"/>
</dbReference>
<dbReference type="SMART" id="SM01217">
    <property type="entry name" value="Fn3_like"/>
    <property type="match status" value="1"/>
</dbReference>
<comment type="similarity">
    <text evidence="1">Belongs to the glycosyl hydrolase 3 family.</text>
</comment>
<feature type="chain" id="PRO_5039305164" evidence="4">
    <location>
        <begin position="23"/>
        <end position="903"/>
    </location>
</feature>
<dbReference type="InterPro" id="IPR017853">
    <property type="entry name" value="GH"/>
</dbReference>
<keyword evidence="2 6" id="KW-0378">Hydrolase</keyword>
<dbReference type="GO" id="GO:0008422">
    <property type="term" value="F:beta-glucosidase activity"/>
    <property type="evidence" value="ECO:0007669"/>
    <property type="project" value="TreeGrafter"/>
</dbReference>
<sequence>MKRRFVSALIALTLTAATFGVAVTTQQPAAAQDELPWMNTTLPAKQRAELLLDAMTLDQKLEQIFNKPVYNEDLDDGEDGNGQGCDFTLIGRHIEGIPELDIPDFRMANGGTGIRGGDCLPEPTATALPAQIASAATFDRPLNRRWGQVLDSELQAWAHQVLWGPVMNLIRTPYGGRNNEFFSEDPYLTGALGSQIIRGIQQRGVSQATAKHFVANDTEFQFERWTAAVRVPSRAMHELYLLPFEMSVKDANVASVMCAYGQVNFTYNCESKPLLRQTLREKWGFDGYVFSDRRAAQSTVPSILAGTDVEVDEAPEWYAPDVVKAALDKGEITEADIDDMLRERYIKMFQFGDFDRPETEFTFDRIAGQLQQGGSHAQVAKDAAEDSLVLLRNDKGVLPLKADSIDSVALIGADWFAGEATLPPRSGDRSRNITVNAPFTISPQEGLENVLSRLGSDATVTYNDGTDIDSAVALAKSSDVTILILGDVARETWDKNSNWPQENPGGSPTGAANEVPDLDLPTVTGTNQQELAPAVLDAAPDAVTVLKTQGQVNMPWIDKVDTLVEAWYPGEEDGNVVAEALFGVNNFSGKLPVTFGKTDREAAYQTQQQYPGVKEDTGSPGGIGRDPIPGEPQRVVRYTEGLNMGYRWYQATGTQPLFPFGFGLSYTTFGYSNLKVDDIRENGRQTGLRVSYTVTNTGNVAGKEASQVYLRLPAEAGENFNRLVEFKKVSLNPGASKRVSVVLDVDAANHPLSYFAPTDPNDLRRWADGEWRTPVGRFGVYVGGSSESLPLRQSVPVNIAPPVVKAPSRILKPTVRPKRLTPKVRARLSFRVVSGGRPAAGRVFVRKANGAVIGRDTLDAAGKARFRIKRLKAGTHRLRIVYRGSDVAKPAARTLVIKVRKRR</sequence>
<evidence type="ECO:0000256" key="4">
    <source>
        <dbReference type="SAM" id="SignalP"/>
    </source>
</evidence>
<dbReference type="InterPro" id="IPR036962">
    <property type="entry name" value="Glyco_hydro_3_N_sf"/>
</dbReference>
<dbReference type="SUPFAM" id="SSF52279">
    <property type="entry name" value="Beta-D-glucan exohydrolase, C-terminal domain"/>
    <property type="match status" value="1"/>
</dbReference>
<dbReference type="InterPro" id="IPR036881">
    <property type="entry name" value="Glyco_hydro_3_C_sf"/>
</dbReference>
<keyword evidence="7" id="KW-1185">Reference proteome</keyword>
<comment type="caution">
    <text evidence="6">The sequence shown here is derived from an EMBL/GenBank/DDBJ whole genome shotgun (WGS) entry which is preliminary data.</text>
</comment>
<feature type="domain" description="Fibronectin type III-like" evidence="5">
    <location>
        <begin position="704"/>
        <end position="786"/>
    </location>
</feature>
<dbReference type="Gene3D" id="3.40.50.1700">
    <property type="entry name" value="Glycoside hydrolase family 3 C-terminal domain"/>
    <property type="match status" value="1"/>
</dbReference>
<evidence type="ECO:0000256" key="1">
    <source>
        <dbReference type="ARBA" id="ARBA00005336"/>
    </source>
</evidence>
<feature type="compositionally biased region" description="Polar residues" evidence="3">
    <location>
        <begin position="495"/>
        <end position="506"/>
    </location>
</feature>
<dbReference type="InterPro" id="IPR050288">
    <property type="entry name" value="Cellulose_deg_GH3"/>
</dbReference>
<feature type="region of interest" description="Disordered" evidence="3">
    <location>
        <begin position="494"/>
        <end position="524"/>
    </location>
</feature>
<dbReference type="InterPro" id="IPR001764">
    <property type="entry name" value="Glyco_hydro_3_N"/>
</dbReference>
<dbReference type="InterPro" id="IPR026891">
    <property type="entry name" value="Fn3-like"/>
</dbReference>
<dbReference type="PANTHER" id="PTHR42715:SF10">
    <property type="entry name" value="BETA-GLUCOSIDASE"/>
    <property type="match status" value="1"/>
</dbReference>
<protein>
    <submittedName>
        <fullName evidence="6">Glycoside hydrolase family 3 C-terminal domain-containing protein</fullName>
    </submittedName>
</protein>
<dbReference type="GO" id="GO:0009251">
    <property type="term" value="P:glucan catabolic process"/>
    <property type="evidence" value="ECO:0007669"/>
    <property type="project" value="TreeGrafter"/>
</dbReference>
<keyword evidence="4" id="KW-0732">Signal</keyword>
<evidence type="ECO:0000256" key="2">
    <source>
        <dbReference type="ARBA" id="ARBA00022801"/>
    </source>
</evidence>
<dbReference type="SUPFAM" id="SSF51445">
    <property type="entry name" value="(Trans)glycosidases"/>
    <property type="match status" value="1"/>
</dbReference>
<reference evidence="6" key="1">
    <citation type="submission" date="2021-01" db="EMBL/GenBank/DDBJ databases">
        <title>Novel species in genus Nocardioides.</title>
        <authorList>
            <person name="Zhang G."/>
        </authorList>
    </citation>
    <scope>NUCLEOTIDE SEQUENCE</scope>
    <source>
        <strain evidence="6">Zg-536</strain>
    </source>
</reference>
<gene>
    <name evidence="6" type="ORF">JK386_17170</name>
</gene>
<proteinExistence type="inferred from homology"/>
<dbReference type="RefSeq" id="WP_205292948.1">
    <property type="nucleotide sequence ID" value="NZ_JAERTX010000020.1"/>
</dbReference>
<evidence type="ECO:0000313" key="7">
    <source>
        <dbReference type="Proteomes" id="UP000663791"/>
    </source>
</evidence>
<dbReference type="Gene3D" id="3.20.20.300">
    <property type="entry name" value="Glycoside hydrolase, family 3, N-terminal domain"/>
    <property type="match status" value="1"/>
</dbReference>
<feature type="region of interest" description="Disordered" evidence="3">
    <location>
        <begin position="607"/>
        <end position="632"/>
    </location>
</feature>
<feature type="signal peptide" evidence="4">
    <location>
        <begin position="1"/>
        <end position="22"/>
    </location>
</feature>
<organism evidence="6 7">
    <name type="scientific">Nocardioides faecalis</name>
    <dbReference type="NCBI Taxonomy" id="2803858"/>
    <lineage>
        <taxon>Bacteria</taxon>
        <taxon>Bacillati</taxon>
        <taxon>Actinomycetota</taxon>
        <taxon>Actinomycetes</taxon>
        <taxon>Propionibacteriales</taxon>
        <taxon>Nocardioidaceae</taxon>
        <taxon>Nocardioides</taxon>
    </lineage>
</organism>
<dbReference type="Gene3D" id="2.60.40.10">
    <property type="entry name" value="Immunoglobulins"/>
    <property type="match status" value="1"/>
</dbReference>
<dbReference type="InterPro" id="IPR002772">
    <property type="entry name" value="Glyco_hydro_3_C"/>
</dbReference>
<dbReference type="Pfam" id="PF01915">
    <property type="entry name" value="Glyco_hydro_3_C"/>
    <property type="match status" value="1"/>
</dbReference>
<accession>A0A939BUF9</accession>